<reference evidence="1 2" key="1">
    <citation type="submission" date="2017-03" db="EMBL/GenBank/DDBJ databases">
        <title>Genome analysis of strain PAMC 26577.</title>
        <authorList>
            <person name="Oh H.-M."/>
            <person name="Yang J.-A."/>
        </authorList>
    </citation>
    <scope>NUCLEOTIDE SEQUENCE [LARGE SCALE GENOMIC DNA]</scope>
    <source>
        <strain evidence="1 2">PAMC 26577</strain>
    </source>
</reference>
<organism evidence="1 2">
    <name type="scientific">Caballeronia sordidicola</name>
    <name type="common">Burkholderia sordidicola</name>
    <dbReference type="NCBI Taxonomy" id="196367"/>
    <lineage>
        <taxon>Bacteria</taxon>
        <taxon>Pseudomonadati</taxon>
        <taxon>Pseudomonadota</taxon>
        <taxon>Betaproteobacteria</taxon>
        <taxon>Burkholderiales</taxon>
        <taxon>Burkholderiaceae</taxon>
        <taxon>Caballeronia</taxon>
    </lineage>
</organism>
<name>A0A242MED1_CABSO</name>
<protein>
    <submittedName>
        <fullName evidence="1">Uncharacterized protein</fullName>
    </submittedName>
</protein>
<gene>
    <name evidence="1" type="ORF">PAMC26577_31685</name>
</gene>
<sequence length="65" mass="7201">MTHKAASYTFRTGFHTSCVQFFNQSWTTVRGPASRVLGGYVSIEFSTPQRPRAWPSHTPLTVAAA</sequence>
<dbReference type="Proteomes" id="UP000195221">
    <property type="component" value="Unassembled WGS sequence"/>
</dbReference>
<evidence type="ECO:0000313" key="1">
    <source>
        <dbReference type="EMBL" id="OTP69093.1"/>
    </source>
</evidence>
<dbReference type="AlphaFoldDB" id="A0A242MED1"/>
<dbReference type="EMBL" id="NBTZ01000120">
    <property type="protein sequence ID" value="OTP69093.1"/>
    <property type="molecule type" value="Genomic_DNA"/>
</dbReference>
<accession>A0A242MED1</accession>
<proteinExistence type="predicted"/>
<evidence type="ECO:0000313" key="2">
    <source>
        <dbReference type="Proteomes" id="UP000195221"/>
    </source>
</evidence>
<comment type="caution">
    <text evidence="1">The sequence shown here is derived from an EMBL/GenBank/DDBJ whole genome shotgun (WGS) entry which is preliminary data.</text>
</comment>